<evidence type="ECO:0000313" key="4">
    <source>
        <dbReference type="Proteomes" id="UP001520878"/>
    </source>
</evidence>
<dbReference type="Proteomes" id="UP001520878">
    <property type="component" value="Unassembled WGS sequence"/>
</dbReference>
<dbReference type="Gene3D" id="3.40.190.10">
    <property type="entry name" value="Periplasmic binding protein-like II"/>
    <property type="match status" value="2"/>
</dbReference>
<comment type="caution">
    <text evidence="3">The sequence shown here is derived from an EMBL/GenBank/DDBJ whole genome shotgun (WGS) entry which is preliminary data.</text>
</comment>
<dbReference type="PANTHER" id="PTHR35936">
    <property type="entry name" value="MEMBRANE-BOUND LYTIC MUREIN TRANSGLYCOSYLASE F"/>
    <property type="match status" value="1"/>
</dbReference>
<protein>
    <submittedName>
        <fullName evidence="3">Transporter substrate-binding domain-containing protein</fullName>
    </submittedName>
</protein>
<reference evidence="3 4" key="1">
    <citation type="submission" date="2021-10" db="EMBL/GenBank/DDBJ databases">
        <title>Draft genome of Aestuariibacter halophilus JC2043.</title>
        <authorList>
            <person name="Emsley S.A."/>
            <person name="Pfannmuller K.M."/>
            <person name="Ushijima B."/>
            <person name="Saw J.H."/>
            <person name="Videau P."/>
        </authorList>
    </citation>
    <scope>NUCLEOTIDE SEQUENCE [LARGE SCALE GENOMIC DNA]</scope>
    <source>
        <strain evidence="3 4">JC2043</strain>
    </source>
</reference>
<organism evidence="3 4">
    <name type="scientific">Fluctibacter halophilus</name>
    <dbReference type="NCBI Taxonomy" id="226011"/>
    <lineage>
        <taxon>Bacteria</taxon>
        <taxon>Pseudomonadati</taxon>
        <taxon>Pseudomonadota</taxon>
        <taxon>Gammaproteobacteria</taxon>
        <taxon>Alteromonadales</taxon>
        <taxon>Alteromonadaceae</taxon>
        <taxon>Fluctibacter</taxon>
    </lineage>
</organism>
<sequence>MNQRWRGPLLTGLIMCFYSWAVHASQPLRVAVNAPGSYPYLFFAPENGQYQGVIPDFLAAVFNPKGIEIEYLDSNQLRSEQLLHSDEVSFYLANPKWLKNTTGLLISEPLASHKTFLYSLRPFPSGFSLRSLAGSRICARQEFVYTGLTDSFAQADIERVDSSSQSIMADMLVGQRCDYAVLNNYNAMDVFSPPKHCHLRVFESPWPTSTVTLHLIMSASMAETKPVVDAAIREFRTSGQLNRIIAAYTGSRTFQTDGRCR</sequence>
<keyword evidence="2" id="KW-0732">Signal</keyword>
<dbReference type="SUPFAM" id="SSF53850">
    <property type="entry name" value="Periplasmic binding protein-like II"/>
    <property type="match status" value="1"/>
</dbReference>
<evidence type="ECO:0000256" key="2">
    <source>
        <dbReference type="SAM" id="SignalP"/>
    </source>
</evidence>
<name>A0ABS8GBK9_9ALTE</name>
<keyword evidence="4" id="KW-1185">Reference proteome</keyword>
<dbReference type="PANTHER" id="PTHR35936:SF6">
    <property type="entry name" value="AMINO ACID ABC TRANSPORTER SUBSTRATE-BINDING PAAT FAMILY PROTEIN"/>
    <property type="match status" value="1"/>
</dbReference>
<gene>
    <name evidence="3" type="ORF">LJ739_16195</name>
</gene>
<comment type="similarity">
    <text evidence="1">Belongs to the bacterial solute-binding protein 3 family.</text>
</comment>
<dbReference type="EMBL" id="JAJEWP010000006">
    <property type="protein sequence ID" value="MCC2617793.1"/>
    <property type="molecule type" value="Genomic_DNA"/>
</dbReference>
<evidence type="ECO:0000313" key="3">
    <source>
        <dbReference type="EMBL" id="MCC2617793.1"/>
    </source>
</evidence>
<proteinExistence type="inferred from homology"/>
<evidence type="ECO:0000256" key="1">
    <source>
        <dbReference type="ARBA" id="ARBA00010333"/>
    </source>
</evidence>
<feature type="chain" id="PRO_5045286790" evidence="2">
    <location>
        <begin position="25"/>
        <end position="261"/>
    </location>
</feature>
<feature type="signal peptide" evidence="2">
    <location>
        <begin position="1"/>
        <end position="24"/>
    </location>
</feature>
<accession>A0ABS8GBK9</accession>